<dbReference type="EMBL" id="CP020946">
    <property type="protein sequence ID" value="ASD65495.1"/>
    <property type="molecule type" value="Genomic_DNA"/>
</dbReference>
<proteinExistence type="predicted"/>
<accession>A0A1Z3NDH3</accession>
<name>A0A1Z3NDH3_BDEBC</name>
<protein>
    <submittedName>
        <fullName evidence="2">Uncharacterized protein</fullName>
    </submittedName>
</protein>
<evidence type="ECO:0000313" key="2">
    <source>
        <dbReference type="EMBL" id="ASD65495.1"/>
    </source>
</evidence>
<dbReference type="Proteomes" id="UP000197003">
    <property type="component" value="Chromosome"/>
</dbReference>
<feature type="transmembrane region" description="Helical" evidence="1">
    <location>
        <begin position="54"/>
        <end position="72"/>
    </location>
</feature>
<keyword evidence="1" id="KW-0472">Membrane</keyword>
<keyword evidence="1" id="KW-0812">Transmembrane</keyword>
<dbReference type="GeneID" id="93012556"/>
<dbReference type="OrthoDB" id="5293391at2"/>
<dbReference type="RefSeq" id="WP_011164041.1">
    <property type="nucleotide sequence ID" value="NZ_AP029059.1"/>
</dbReference>
<reference evidence="2 3" key="1">
    <citation type="submission" date="2017-04" db="EMBL/GenBank/DDBJ databases">
        <title>Whole genome sequence of Bdellovibrio bacteriovorus strain SSB218315.</title>
        <authorList>
            <person name="Oyedara O."/>
            <person name="Rodriguez-Perez M.A."/>
        </authorList>
    </citation>
    <scope>NUCLEOTIDE SEQUENCE [LARGE SCALE GENOMIC DNA]</scope>
    <source>
        <strain evidence="2 3">SSB218315</strain>
    </source>
</reference>
<dbReference type="AlphaFoldDB" id="A0A1Z3NDH3"/>
<keyword evidence="1" id="KW-1133">Transmembrane helix</keyword>
<evidence type="ECO:0000256" key="1">
    <source>
        <dbReference type="SAM" id="Phobius"/>
    </source>
</evidence>
<organism evidence="2 3">
    <name type="scientific">Bdellovibrio bacteriovorus</name>
    <dbReference type="NCBI Taxonomy" id="959"/>
    <lineage>
        <taxon>Bacteria</taxon>
        <taxon>Pseudomonadati</taxon>
        <taxon>Bdellovibrionota</taxon>
        <taxon>Bdellovibrionia</taxon>
        <taxon>Bdellovibrionales</taxon>
        <taxon>Pseudobdellovibrionaceae</taxon>
        <taxon>Bdellovibrio</taxon>
    </lineage>
</organism>
<evidence type="ECO:0000313" key="3">
    <source>
        <dbReference type="Proteomes" id="UP000197003"/>
    </source>
</evidence>
<feature type="transmembrane region" description="Helical" evidence="1">
    <location>
        <begin position="28"/>
        <end position="48"/>
    </location>
</feature>
<gene>
    <name evidence="2" type="ORF">B9G79_11060</name>
</gene>
<sequence length="146" mass="16692">MLSFFKTRHNCYCAFCKSPRRIYRRKNISLMNILGSALASVVIMFALWQQYDPRVMVAFVVCLAISEVFVKIRWRLSVVCRVCGFDPVLYLKAPEQAASKVKEQLDVRRQDPKYLLAKPLNLPAIPADKAKALQDKGKGRLVSRSI</sequence>
<dbReference type="KEGG" id="bbac:EP01_04025"/>